<name>A0A3D9DUM6_9GAMM</name>
<sequence length="98" mass="11070">MRYYFNYQYLPRGAEQPVETGDAVNITDEQTAKPPTLPAVGDYVQISYVGGEGEGLTGKVKSRLFKYLVSDDEPDLHQCLVNIVVEETDEDWGKLIRE</sequence>
<evidence type="ECO:0000313" key="1">
    <source>
        <dbReference type="EMBL" id="REC94490.1"/>
    </source>
</evidence>
<dbReference type="Proteomes" id="UP000256334">
    <property type="component" value="Unassembled WGS sequence"/>
</dbReference>
<comment type="caution">
    <text evidence="1">The sequence shown here is derived from an EMBL/GenBank/DDBJ whole genome shotgun (WGS) entry which is preliminary data.</text>
</comment>
<dbReference type="EMBL" id="QRDJ01000008">
    <property type="protein sequence ID" value="REC94490.1"/>
    <property type="molecule type" value="Genomic_DNA"/>
</dbReference>
<evidence type="ECO:0000313" key="2">
    <source>
        <dbReference type="Proteomes" id="UP000256334"/>
    </source>
</evidence>
<gene>
    <name evidence="1" type="ORF">C8D72_2868</name>
</gene>
<dbReference type="OrthoDB" id="8481194at2"/>
<accession>A0A3D9DUM6</accession>
<reference evidence="1 2" key="1">
    <citation type="submission" date="2018-07" db="EMBL/GenBank/DDBJ databases">
        <title>Genomic Encyclopedia of Type Strains, Phase IV (KMG-IV): sequencing the most valuable type-strain genomes for metagenomic binning, comparative biology and taxonomic classification.</title>
        <authorList>
            <person name="Goeker M."/>
        </authorList>
    </citation>
    <scope>NUCLEOTIDE SEQUENCE [LARGE SCALE GENOMIC DNA]</scope>
    <source>
        <strain evidence="1 2">DSM 14324</strain>
    </source>
</reference>
<organism evidence="1 2">
    <name type="scientific">Kushneria indalinina DSM 14324</name>
    <dbReference type="NCBI Taxonomy" id="1122140"/>
    <lineage>
        <taxon>Bacteria</taxon>
        <taxon>Pseudomonadati</taxon>
        <taxon>Pseudomonadota</taxon>
        <taxon>Gammaproteobacteria</taxon>
        <taxon>Oceanospirillales</taxon>
        <taxon>Halomonadaceae</taxon>
        <taxon>Kushneria</taxon>
    </lineage>
</organism>
<dbReference type="AlphaFoldDB" id="A0A3D9DUM6"/>
<proteinExistence type="predicted"/>
<protein>
    <submittedName>
        <fullName evidence="1">Uncharacterized protein</fullName>
    </submittedName>
</protein>
<dbReference type="RefSeq" id="WP_115855057.1">
    <property type="nucleotide sequence ID" value="NZ_QRDJ01000008.1"/>
</dbReference>
<keyword evidence="2" id="KW-1185">Reference proteome</keyword>